<reference evidence="8 9" key="1">
    <citation type="submission" date="2023-10" db="EMBL/GenBank/DDBJ databases">
        <title>Development of a sustainable strategy for remediation of hydrocarbon-contaminated territories based on the waste exchange concept.</title>
        <authorList>
            <person name="Krivoruchko A."/>
        </authorList>
    </citation>
    <scope>NUCLEOTIDE SEQUENCE [LARGE SCALE GENOMIC DNA]</scope>
    <source>
        <strain evidence="8 9">IEGM 1323</strain>
    </source>
</reference>
<keyword evidence="9" id="KW-1185">Reference proteome</keyword>
<evidence type="ECO:0000256" key="2">
    <source>
        <dbReference type="ARBA" id="ARBA00022475"/>
    </source>
</evidence>
<feature type="transmembrane region" description="Helical" evidence="6">
    <location>
        <begin position="116"/>
        <end position="135"/>
    </location>
</feature>
<dbReference type="InterPro" id="IPR020846">
    <property type="entry name" value="MFS_dom"/>
</dbReference>
<feature type="transmembrane region" description="Helical" evidence="6">
    <location>
        <begin position="142"/>
        <end position="164"/>
    </location>
</feature>
<dbReference type="PROSITE" id="PS50850">
    <property type="entry name" value="MFS"/>
    <property type="match status" value="1"/>
</dbReference>
<sequence length="399" mass="39338">MTSTDSVHMQQRSLLSPPVLLLAAVAFVIGTAEFVAIGLVPQLARDLQTTVGAAGLTVTLYALSVGILAIPLGLALADRHPRALLTALLFVFAAANLVAAAAPGLPVLLIGRIASAATQGVALGVAVSTVTTFVAPEARGKAVSLVFGGLMSAMFLGAPIGTYLGGVAGWRAVFVALAALGAVLAMGLWTVLPRRIEGTGVRGGIHQLRVVTVPGVLGLLGVAAGILLVSNFFFPYLGVYLEQSAGMGSGGISVGLGVFGVAGLLGNAIGGYLGGRADTFWVTVLAVIAMSAVAALALSGGAAAVVFPALAVWGAAQMAALPIVTTAVVALGGGFAATLNVALVNLAIAAGGFVGGTFAASAIDLLPWLSVGGFVLVVAALAARHLRAPGASAVRAEVG</sequence>
<evidence type="ECO:0000256" key="5">
    <source>
        <dbReference type="ARBA" id="ARBA00023136"/>
    </source>
</evidence>
<dbReference type="InterPro" id="IPR011701">
    <property type="entry name" value="MFS"/>
</dbReference>
<evidence type="ECO:0000256" key="6">
    <source>
        <dbReference type="SAM" id="Phobius"/>
    </source>
</evidence>
<dbReference type="EMBL" id="JAWLJX010000005">
    <property type="protein sequence ID" value="MDV6262971.1"/>
    <property type="molecule type" value="Genomic_DNA"/>
</dbReference>
<keyword evidence="2" id="KW-1003">Cell membrane</keyword>
<feature type="transmembrane region" description="Helical" evidence="6">
    <location>
        <begin position="84"/>
        <end position="110"/>
    </location>
</feature>
<dbReference type="Gene3D" id="1.20.1250.20">
    <property type="entry name" value="MFS general substrate transporter like domains"/>
    <property type="match status" value="1"/>
</dbReference>
<feature type="transmembrane region" description="Helical" evidence="6">
    <location>
        <begin position="170"/>
        <end position="192"/>
    </location>
</feature>
<keyword evidence="5 6" id="KW-0472">Membrane</keyword>
<feature type="transmembrane region" description="Helical" evidence="6">
    <location>
        <begin position="254"/>
        <end position="273"/>
    </location>
</feature>
<feature type="transmembrane region" description="Helical" evidence="6">
    <location>
        <begin position="365"/>
        <end position="383"/>
    </location>
</feature>
<gene>
    <name evidence="8" type="ORF">R3P96_16665</name>
</gene>
<feature type="domain" description="Major facilitator superfamily (MFS) profile" evidence="7">
    <location>
        <begin position="18"/>
        <end position="399"/>
    </location>
</feature>
<evidence type="ECO:0000256" key="4">
    <source>
        <dbReference type="ARBA" id="ARBA00022989"/>
    </source>
</evidence>
<dbReference type="Pfam" id="PF07690">
    <property type="entry name" value="MFS_1"/>
    <property type="match status" value="1"/>
</dbReference>
<evidence type="ECO:0000313" key="9">
    <source>
        <dbReference type="Proteomes" id="UP001185755"/>
    </source>
</evidence>
<dbReference type="PANTHER" id="PTHR43124:SF10">
    <property type="entry name" value="PURINE EFFLUX PUMP PBUE"/>
    <property type="match status" value="1"/>
</dbReference>
<evidence type="ECO:0000313" key="8">
    <source>
        <dbReference type="EMBL" id="MDV6262971.1"/>
    </source>
</evidence>
<proteinExistence type="predicted"/>
<evidence type="ECO:0000259" key="7">
    <source>
        <dbReference type="PROSITE" id="PS50850"/>
    </source>
</evidence>
<feature type="transmembrane region" description="Helical" evidence="6">
    <location>
        <begin position="280"/>
        <end position="304"/>
    </location>
</feature>
<dbReference type="InterPro" id="IPR050189">
    <property type="entry name" value="MFS_Efflux_Transporters"/>
</dbReference>
<organism evidence="8 9">
    <name type="scientific">Rhodococcoides yunnanense</name>
    <dbReference type="NCBI Taxonomy" id="278209"/>
    <lineage>
        <taxon>Bacteria</taxon>
        <taxon>Bacillati</taxon>
        <taxon>Actinomycetota</taxon>
        <taxon>Actinomycetes</taxon>
        <taxon>Mycobacteriales</taxon>
        <taxon>Nocardiaceae</taxon>
        <taxon>Rhodococcoides</taxon>
    </lineage>
</organism>
<feature type="transmembrane region" description="Helical" evidence="6">
    <location>
        <begin position="339"/>
        <end position="359"/>
    </location>
</feature>
<evidence type="ECO:0000256" key="1">
    <source>
        <dbReference type="ARBA" id="ARBA00004651"/>
    </source>
</evidence>
<dbReference type="RefSeq" id="WP_317565244.1">
    <property type="nucleotide sequence ID" value="NZ_JAWLJX010000005.1"/>
</dbReference>
<dbReference type="PANTHER" id="PTHR43124">
    <property type="entry name" value="PURINE EFFLUX PUMP PBUE"/>
    <property type="match status" value="1"/>
</dbReference>
<comment type="caution">
    <text evidence="8">The sequence shown here is derived from an EMBL/GenBank/DDBJ whole genome shotgun (WGS) entry which is preliminary data.</text>
</comment>
<name>A0ABU4BFH9_9NOCA</name>
<accession>A0ABU4BFH9</accession>
<keyword evidence="3 6" id="KW-0812">Transmembrane</keyword>
<dbReference type="SUPFAM" id="SSF103473">
    <property type="entry name" value="MFS general substrate transporter"/>
    <property type="match status" value="1"/>
</dbReference>
<feature type="transmembrane region" description="Helical" evidence="6">
    <location>
        <begin position="19"/>
        <end position="40"/>
    </location>
</feature>
<dbReference type="InterPro" id="IPR036259">
    <property type="entry name" value="MFS_trans_sf"/>
</dbReference>
<dbReference type="Proteomes" id="UP001185755">
    <property type="component" value="Unassembled WGS sequence"/>
</dbReference>
<feature type="transmembrane region" description="Helical" evidence="6">
    <location>
        <begin position="310"/>
        <end position="332"/>
    </location>
</feature>
<protein>
    <submittedName>
        <fullName evidence="8">MFS transporter</fullName>
    </submittedName>
</protein>
<comment type="subcellular location">
    <subcellularLocation>
        <location evidence="1">Cell membrane</location>
        <topology evidence="1">Multi-pass membrane protein</topology>
    </subcellularLocation>
</comment>
<feature type="transmembrane region" description="Helical" evidence="6">
    <location>
        <begin position="52"/>
        <end position="77"/>
    </location>
</feature>
<keyword evidence="4 6" id="KW-1133">Transmembrane helix</keyword>
<evidence type="ECO:0000256" key="3">
    <source>
        <dbReference type="ARBA" id="ARBA00022692"/>
    </source>
</evidence>
<feature type="transmembrane region" description="Helical" evidence="6">
    <location>
        <begin position="213"/>
        <end position="234"/>
    </location>
</feature>